<protein>
    <submittedName>
        <fullName evidence="1">Uncharacterized protein</fullName>
    </submittedName>
</protein>
<dbReference type="AlphaFoldDB" id="A0A3P7V8E8"/>
<evidence type="ECO:0000313" key="2">
    <source>
        <dbReference type="Proteomes" id="UP000278807"/>
    </source>
</evidence>
<accession>A0A3P7V8E8</accession>
<reference evidence="1 2" key="1">
    <citation type="submission" date="2018-11" db="EMBL/GenBank/DDBJ databases">
        <authorList>
            <consortium name="Pathogen Informatics"/>
        </authorList>
    </citation>
    <scope>NUCLEOTIDE SEQUENCE [LARGE SCALE GENOMIC DNA]</scope>
</reference>
<dbReference type="EMBL" id="UZAE01006018">
    <property type="protein sequence ID" value="VDO01948.1"/>
    <property type="molecule type" value="Genomic_DNA"/>
</dbReference>
<sequence>MDIRFLSISAPIVSSLFQGVRLVRLLEVQKHRAVSILIRSQFICEIHLSSFIWFSYMV</sequence>
<dbReference type="Proteomes" id="UP000278807">
    <property type="component" value="Unassembled WGS sequence"/>
</dbReference>
<gene>
    <name evidence="1" type="ORF">HNAJ_LOCUS6088</name>
</gene>
<keyword evidence="2" id="KW-1185">Reference proteome</keyword>
<evidence type="ECO:0000313" key="1">
    <source>
        <dbReference type="EMBL" id="VDO01948.1"/>
    </source>
</evidence>
<organism evidence="1 2">
    <name type="scientific">Rodentolepis nana</name>
    <name type="common">Dwarf tapeworm</name>
    <name type="synonym">Hymenolepis nana</name>
    <dbReference type="NCBI Taxonomy" id="102285"/>
    <lineage>
        <taxon>Eukaryota</taxon>
        <taxon>Metazoa</taxon>
        <taxon>Spiralia</taxon>
        <taxon>Lophotrochozoa</taxon>
        <taxon>Platyhelminthes</taxon>
        <taxon>Cestoda</taxon>
        <taxon>Eucestoda</taxon>
        <taxon>Cyclophyllidea</taxon>
        <taxon>Hymenolepididae</taxon>
        <taxon>Rodentolepis</taxon>
    </lineage>
</organism>
<name>A0A3P7V8E8_RODNA</name>
<proteinExistence type="predicted"/>